<comment type="caution">
    <text evidence="1">The sequence shown here is derived from an EMBL/GenBank/DDBJ whole genome shotgun (WGS) entry which is preliminary data.</text>
</comment>
<accession>A0AAW1L8N4</accession>
<reference evidence="1 2" key="1">
    <citation type="journal article" date="2024" name="BMC Genomics">
        <title>De novo assembly and annotation of Popillia japonica's genome with initial clues to its potential as an invasive pest.</title>
        <authorList>
            <person name="Cucini C."/>
            <person name="Boschi S."/>
            <person name="Funari R."/>
            <person name="Cardaioli E."/>
            <person name="Iannotti N."/>
            <person name="Marturano G."/>
            <person name="Paoli F."/>
            <person name="Bruttini M."/>
            <person name="Carapelli A."/>
            <person name="Frati F."/>
            <person name="Nardi F."/>
        </authorList>
    </citation>
    <scope>NUCLEOTIDE SEQUENCE [LARGE SCALE GENOMIC DNA]</scope>
    <source>
        <strain evidence="1">DMR45628</strain>
    </source>
</reference>
<proteinExistence type="predicted"/>
<keyword evidence="2" id="KW-1185">Reference proteome</keyword>
<evidence type="ECO:0000313" key="2">
    <source>
        <dbReference type="Proteomes" id="UP001458880"/>
    </source>
</evidence>
<organism evidence="1 2">
    <name type="scientific">Popillia japonica</name>
    <name type="common">Japanese beetle</name>
    <dbReference type="NCBI Taxonomy" id="7064"/>
    <lineage>
        <taxon>Eukaryota</taxon>
        <taxon>Metazoa</taxon>
        <taxon>Ecdysozoa</taxon>
        <taxon>Arthropoda</taxon>
        <taxon>Hexapoda</taxon>
        <taxon>Insecta</taxon>
        <taxon>Pterygota</taxon>
        <taxon>Neoptera</taxon>
        <taxon>Endopterygota</taxon>
        <taxon>Coleoptera</taxon>
        <taxon>Polyphaga</taxon>
        <taxon>Scarabaeiformia</taxon>
        <taxon>Scarabaeidae</taxon>
        <taxon>Rutelinae</taxon>
        <taxon>Popillia</taxon>
    </lineage>
</organism>
<dbReference type="AlphaFoldDB" id="A0AAW1L8N4"/>
<gene>
    <name evidence="1" type="ORF">QE152_g15204</name>
</gene>
<sequence>MASSARCYVVHLRSQAELESIAEQMLQEPESDENILNDKDCDLSHEVIFIELYFFLSERWITSKMRGMSFMCRREEENFSLIEM</sequence>
<dbReference type="EMBL" id="JASPKY010000147">
    <property type="protein sequence ID" value="KAK9730429.1"/>
    <property type="molecule type" value="Genomic_DNA"/>
</dbReference>
<evidence type="ECO:0000313" key="1">
    <source>
        <dbReference type="EMBL" id="KAK9730429.1"/>
    </source>
</evidence>
<protein>
    <submittedName>
        <fullName evidence="1">Uncharacterized protein</fullName>
    </submittedName>
</protein>
<name>A0AAW1L8N4_POPJA</name>
<dbReference type="Proteomes" id="UP001458880">
    <property type="component" value="Unassembled WGS sequence"/>
</dbReference>